<dbReference type="SMART" id="SM01118">
    <property type="entry name" value="CYTH"/>
    <property type="match status" value="1"/>
</dbReference>
<accession>A0A3R8S0Q0</accession>
<dbReference type="EMBL" id="RSED01000019">
    <property type="protein sequence ID" value="RRS02676.1"/>
    <property type="molecule type" value="Genomic_DNA"/>
</dbReference>
<dbReference type="SUPFAM" id="SSF55154">
    <property type="entry name" value="CYTH-like phosphatases"/>
    <property type="match status" value="1"/>
</dbReference>
<evidence type="ECO:0000313" key="3">
    <source>
        <dbReference type="EMBL" id="RRS02676.1"/>
    </source>
</evidence>
<keyword evidence="4" id="KW-1185">Reference proteome</keyword>
<name>A0A3R8S0Q0_9BURK</name>
<keyword evidence="1" id="KW-0175">Coiled coil</keyword>
<dbReference type="InterPro" id="IPR039013">
    <property type="entry name" value="YgiF"/>
</dbReference>
<dbReference type="InterPro" id="IPR033469">
    <property type="entry name" value="CYTH-like_dom_sf"/>
</dbReference>
<evidence type="ECO:0000259" key="2">
    <source>
        <dbReference type="PROSITE" id="PS51707"/>
    </source>
</evidence>
<proteinExistence type="predicted"/>
<comment type="caution">
    <text evidence="3">The sequence shown here is derived from an EMBL/GenBank/DDBJ whole genome shotgun (WGS) entry which is preliminary data.</text>
</comment>
<dbReference type="Gene3D" id="2.40.320.10">
    <property type="entry name" value="Hypothetical Protein Pfu-838710-001"/>
    <property type="match status" value="1"/>
</dbReference>
<dbReference type="GO" id="GO:0050355">
    <property type="term" value="F:inorganic triphosphate phosphatase activity"/>
    <property type="evidence" value="ECO:0007669"/>
    <property type="project" value="InterPro"/>
</dbReference>
<reference evidence="3 4" key="1">
    <citation type="submission" date="2018-12" db="EMBL/GenBank/DDBJ databases">
        <title>The whole draft genome of Aquabacterium sp. SJQ9.</title>
        <authorList>
            <person name="Sun L."/>
            <person name="Gao X."/>
            <person name="Chen W."/>
            <person name="Huang K."/>
        </authorList>
    </citation>
    <scope>NUCLEOTIDE SEQUENCE [LARGE SCALE GENOMIC DNA]</scope>
    <source>
        <strain evidence="3 4">SJQ9</strain>
    </source>
</reference>
<gene>
    <name evidence="3" type="ORF">EIP75_19000</name>
</gene>
<organism evidence="3 4">
    <name type="scientific">Aquabacterium soli</name>
    <dbReference type="NCBI Taxonomy" id="2493092"/>
    <lineage>
        <taxon>Bacteria</taxon>
        <taxon>Pseudomonadati</taxon>
        <taxon>Pseudomonadota</taxon>
        <taxon>Betaproteobacteria</taxon>
        <taxon>Burkholderiales</taxon>
        <taxon>Aquabacterium</taxon>
    </lineage>
</organism>
<sequence>MVRDLLPLVGALADVRPERHQAQAVEGCLAVEHIASPSHGLEHVELTAQVNPVLEGHLAGLLGDVDARLQHRLVHPLPRPELVGLLFEIVQKTHDVSRLSPLLGARITQCVQLQRCRMSKKSARRMQAQASPHNAPMQEIELKFQIPPDRIEAVRSAVAQAAANIAPLGLQAAYFDTPESLLAQHRMALRVRREGPDWVQTFKAAGRDAMTRVEDNQPARAPLDGRLKPDLSLHTAPAVRQALGRAFGMPDIGASTAADLNLQAVYETRFDRWTSRQAHPLGQVIVCVDVGSVVAGDLSEPLNELEIELADGQAVAVIDTARQWVDQHGVWLDIQSKAYRGTRLAQAARTGQPAPAAPVSHALADTLADDGRLQLRKTLSAAVDAAAGNWSEVAAARPGWPQALTAWHDTLAHLLVLAEQHTSLREALTDTTWQATQTLLDELARLQARVTELTTDAELQAQRLARAPGTTHWGLDLLTALRR</sequence>
<evidence type="ECO:0000313" key="4">
    <source>
        <dbReference type="Proteomes" id="UP000269265"/>
    </source>
</evidence>
<dbReference type="PANTHER" id="PTHR39569">
    <property type="entry name" value="INORGANIC TRIPHOSPHATASE"/>
    <property type="match status" value="1"/>
</dbReference>
<dbReference type="PROSITE" id="PS51707">
    <property type="entry name" value="CYTH"/>
    <property type="match status" value="1"/>
</dbReference>
<feature type="domain" description="CYTH" evidence="2">
    <location>
        <begin position="137"/>
        <end position="348"/>
    </location>
</feature>
<dbReference type="GO" id="GO:0046872">
    <property type="term" value="F:metal ion binding"/>
    <property type="evidence" value="ECO:0007669"/>
    <property type="project" value="TreeGrafter"/>
</dbReference>
<dbReference type="AlphaFoldDB" id="A0A3R8S0Q0"/>
<feature type="coiled-coil region" evidence="1">
    <location>
        <begin position="436"/>
        <end position="463"/>
    </location>
</feature>
<dbReference type="Pfam" id="PF01928">
    <property type="entry name" value="CYTH"/>
    <property type="match status" value="1"/>
</dbReference>
<dbReference type="PANTHER" id="PTHR39569:SF1">
    <property type="entry name" value="INORGANIC TRIPHOSPHATASE"/>
    <property type="match status" value="1"/>
</dbReference>
<dbReference type="Proteomes" id="UP000269265">
    <property type="component" value="Unassembled WGS sequence"/>
</dbReference>
<evidence type="ECO:0000256" key="1">
    <source>
        <dbReference type="SAM" id="Coils"/>
    </source>
</evidence>
<protein>
    <submittedName>
        <fullName evidence="3">CYTH domain-containing protein</fullName>
    </submittedName>
</protein>
<dbReference type="InterPro" id="IPR023577">
    <property type="entry name" value="CYTH_domain"/>
</dbReference>